<keyword evidence="3" id="KW-0720">Serine protease</keyword>
<dbReference type="PANTHER" id="PTHR42881:SF13">
    <property type="entry name" value="PROLYL ENDOPEPTIDASE"/>
    <property type="match status" value="1"/>
</dbReference>
<evidence type="ECO:0000313" key="7">
    <source>
        <dbReference type="Proteomes" id="UP000642107"/>
    </source>
</evidence>
<feature type="domain" description="Peptidase S9A N-terminal" evidence="5">
    <location>
        <begin position="23"/>
        <end position="241"/>
    </location>
</feature>
<dbReference type="InterPro" id="IPR002470">
    <property type="entry name" value="Peptidase_S9A"/>
</dbReference>
<evidence type="ECO:0000259" key="4">
    <source>
        <dbReference type="Pfam" id="PF00326"/>
    </source>
</evidence>
<feature type="domain" description="Peptidase S9 prolyl oligopeptidase catalytic" evidence="4">
    <location>
        <begin position="500"/>
        <end position="701"/>
    </location>
</feature>
<dbReference type="Gene3D" id="2.130.10.120">
    <property type="entry name" value="Prolyl oligopeptidase, N-terminal domain"/>
    <property type="match status" value="1"/>
</dbReference>
<keyword evidence="7" id="KW-1185">Reference proteome</keyword>
<dbReference type="EMBL" id="JACZDF010000001">
    <property type="protein sequence ID" value="MBD9698520.1"/>
    <property type="molecule type" value="Genomic_DNA"/>
</dbReference>
<dbReference type="InterPro" id="IPR023302">
    <property type="entry name" value="Pept_S9A_N"/>
</dbReference>
<gene>
    <name evidence="6" type="ORF">IGS67_03285</name>
</gene>
<dbReference type="Gene3D" id="3.40.50.1820">
    <property type="entry name" value="alpha/beta hydrolase"/>
    <property type="match status" value="1"/>
</dbReference>
<dbReference type="Proteomes" id="UP000642107">
    <property type="component" value="Unassembled WGS sequence"/>
</dbReference>
<dbReference type="InterPro" id="IPR051167">
    <property type="entry name" value="Prolyl_oligopep/macrocyclase"/>
</dbReference>
<sequence length="707" mass="76885">MPTPPAAQPHQIPTDVTLPLPGADPYAWLEDVSGDAPLAWARERGKAANARLAGGGLLAEIEAEVLEVLDDDARIPYVGAARDHLYNFWRDAEHPRGLWRRTSEESYRTDEPVWEVLLDLDALNEAEGEDWVWHGASLLRPDLDRAIVTLSHGGSDADVDREYDLATLAFVDPADGGFVRPEAKGGLAWIDRDTVFVFSAEDEASSTRSGYPRVVRRWRRGTPMSTAEVVYEGLADDLYISAHHERTPGFERDVVTRSIAFYDSETYVLDGADTPVLVPAPRSADVLLHGPWALVRLREPWEVAGTVHPGGTLLAARLDALLAGAHEPVVLFAPTPTSALENVTWTRSRVVLTVLEDVRHRIEVLTPPDAPSGAWQRAALPGAPSAATLAVGAVDRDMHDDLWVTATDFLTPPTLVRVDATGARPRESLKAAPSFFDASTMHWEQHTAVSDDGTRVPYFVVHGDPAARKGDGPVPTLLYGYGGFEISLTADYSGVLGRAWLARGGTYVVANIRGGGEYGPAWHAAALKENRHRAYEDFAAVARDVVARGITDHAHLACKGGSNGGLLTGNMLASYPELFGAIVVQVPLLDMHRYTHLLAGASWQAEYGDPDDPAQWEFIRTFSPYHLLRPGVAYPPVLLTTSTKDDRVHPGHARKATALLEALGADVTYYENLEGGHGGAADNRQAAHLSALAYTFCWERLQVPTAE</sequence>
<dbReference type="Pfam" id="PF00326">
    <property type="entry name" value="Peptidase_S9"/>
    <property type="match status" value="1"/>
</dbReference>
<accession>A0ABR9DN23</accession>
<dbReference type="SUPFAM" id="SSF53474">
    <property type="entry name" value="alpha/beta-Hydrolases"/>
    <property type="match status" value="1"/>
</dbReference>
<evidence type="ECO:0000256" key="3">
    <source>
        <dbReference type="ARBA" id="ARBA00022825"/>
    </source>
</evidence>
<reference evidence="6 7" key="1">
    <citation type="submission" date="2020-09" db="EMBL/GenBank/DDBJ databases">
        <title>Flavimobilis rhizosphaerae sp. nov., isolated from rhizosphere soil of Spartina alterniflora.</title>
        <authorList>
            <person name="Hanqin C."/>
        </authorList>
    </citation>
    <scope>NUCLEOTIDE SEQUENCE [LARGE SCALE GENOMIC DNA]</scope>
    <source>
        <strain evidence="6 7">GY 10621</strain>
    </source>
</reference>
<proteinExistence type="predicted"/>
<comment type="caution">
    <text evidence="6">The sequence shown here is derived from an EMBL/GenBank/DDBJ whole genome shotgun (WGS) entry which is preliminary data.</text>
</comment>
<dbReference type="PRINTS" id="PR00862">
    <property type="entry name" value="PROLIGOPTASE"/>
</dbReference>
<evidence type="ECO:0000256" key="1">
    <source>
        <dbReference type="ARBA" id="ARBA00022670"/>
    </source>
</evidence>
<evidence type="ECO:0000256" key="2">
    <source>
        <dbReference type="ARBA" id="ARBA00022801"/>
    </source>
</evidence>
<dbReference type="Pfam" id="PF02897">
    <property type="entry name" value="Peptidase_S9_N"/>
    <property type="match status" value="1"/>
</dbReference>
<name>A0ABR9DN23_9MICO</name>
<dbReference type="InterPro" id="IPR029058">
    <property type="entry name" value="AB_hydrolase_fold"/>
</dbReference>
<dbReference type="InterPro" id="IPR001375">
    <property type="entry name" value="Peptidase_S9_cat"/>
</dbReference>
<evidence type="ECO:0000259" key="5">
    <source>
        <dbReference type="Pfam" id="PF02897"/>
    </source>
</evidence>
<dbReference type="SUPFAM" id="SSF50993">
    <property type="entry name" value="Peptidase/esterase 'gauge' domain"/>
    <property type="match status" value="1"/>
</dbReference>
<dbReference type="RefSeq" id="WP_192277744.1">
    <property type="nucleotide sequence ID" value="NZ_JACZDF010000001.1"/>
</dbReference>
<protein>
    <submittedName>
        <fullName evidence="6">S9 family peptidase</fullName>
    </submittedName>
</protein>
<evidence type="ECO:0000313" key="6">
    <source>
        <dbReference type="EMBL" id="MBD9698520.1"/>
    </source>
</evidence>
<keyword evidence="1" id="KW-0645">Protease</keyword>
<organism evidence="6 7">
    <name type="scientific">Flavimobilis rhizosphaerae</name>
    <dbReference type="NCBI Taxonomy" id="2775421"/>
    <lineage>
        <taxon>Bacteria</taxon>
        <taxon>Bacillati</taxon>
        <taxon>Actinomycetota</taxon>
        <taxon>Actinomycetes</taxon>
        <taxon>Micrococcales</taxon>
        <taxon>Jonesiaceae</taxon>
        <taxon>Flavimobilis</taxon>
    </lineage>
</organism>
<dbReference type="PANTHER" id="PTHR42881">
    <property type="entry name" value="PROLYL ENDOPEPTIDASE"/>
    <property type="match status" value="1"/>
</dbReference>
<keyword evidence="2" id="KW-0378">Hydrolase</keyword>